<dbReference type="RefSeq" id="WP_107289368.1">
    <property type="nucleotide sequence ID" value="NZ_PYNF01000003.1"/>
</dbReference>
<organism evidence="1 2">
    <name type="scientific">Photobacterium kishitanii</name>
    <dbReference type="NCBI Taxonomy" id="318456"/>
    <lineage>
        <taxon>Bacteria</taxon>
        <taxon>Pseudomonadati</taxon>
        <taxon>Pseudomonadota</taxon>
        <taxon>Gammaproteobacteria</taxon>
        <taxon>Vibrionales</taxon>
        <taxon>Vibrionaceae</taxon>
        <taxon>Photobacterium</taxon>
    </lineage>
</organism>
<accession>A0A2T3KM15</accession>
<evidence type="ECO:0000313" key="1">
    <source>
        <dbReference type="EMBL" id="PSV00738.1"/>
    </source>
</evidence>
<proteinExistence type="predicted"/>
<dbReference type="Pfam" id="PF20701">
    <property type="entry name" value="HetE-N"/>
    <property type="match status" value="1"/>
</dbReference>
<reference evidence="1 2" key="1">
    <citation type="submission" date="2018-01" db="EMBL/GenBank/DDBJ databases">
        <title>Whole genome sequencing of Histamine producing bacteria.</title>
        <authorList>
            <person name="Butler K."/>
        </authorList>
    </citation>
    <scope>NUCLEOTIDE SEQUENCE [LARGE SCALE GENOMIC DNA]</scope>
    <source>
        <strain evidence="1 2">FS-7.2</strain>
    </source>
</reference>
<evidence type="ECO:0000313" key="2">
    <source>
        <dbReference type="Proteomes" id="UP000241426"/>
    </source>
</evidence>
<sequence length="123" mass="12855">MEFLTGAIIGGVVYDMVKYNIATTVGFIGMKIKDMLGIDEKVSFAVATELAKLDYSSCNGEKDKIIEMINSNGSVQSALNELNGKGANNSVNNVNIQNNSGQVITGSSIAGGITLNASDNCAK</sequence>
<comment type="caution">
    <text evidence="1">The sequence shown here is derived from an EMBL/GenBank/DDBJ whole genome shotgun (WGS) entry which is preliminary data.</text>
</comment>
<dbReference type="EMBL" id="PYNF01000003">
    <property type="protein sequence ID" value="PSV00738.1"/>
    <property type="molecule type" value="Genomic_DNA"/>
</dbReference>
<dbReference type="AlphaFoldDB" id="A0A2T3KM15"/>
<protein>
    <submittedName>
        <fullName evidence="1">Uncharacterized protein</fullName>
    </submittedName>
</protein>
<dbReference type="Proteomes" id="UP000241426">
    <property type="component" value="Unassembled WGS sequence"/>
</dbReference>
<gene>
    <name evidence="1" type="ORF">C9J27_06240</name>
</gene>
<name>A0A2T3KM15_9GAMM</name>